<dbReference type="Proteomes" id="UP000289340">
    <property type="component" value="Chromosome 1"/>
</dbReference>
<name>A0A445M0X0_GLYSO</name>
<dbReference type="PROSITE" id="PS00283">
    <property type="entry name" value="SOYBEAN_KUNITZ"/>
    <property type="match status" value="1"/>
</dbReference>
<proteinExistence type="inferred from homology"/>
<protein>
    <submittedName>
        <fullName evidence="3">Trypsin inhibitor A</fullName>
    </submittedName>
</protein>
<dbReference type="PANTHER" id="PTHR33107:SF81">
    <property type="entry name" value="TRYPSIN INHIBITOR A"/>
    <property type="match status" value="1"/>
</dbReference>
<evidence type="ECO:0000313" key="3">
    <source>
        <dbReference type="EMBL" id="RZC29232.1"/>
    </source>
</evidence>
<dbReference type="SMART" id="SM00452">
    <property type="entry name" value="STI"/>
    <property type="match status" value="1"/>
</dbReference>
<comment type="similarity">
    <text evidence="1">Belongs to the protease inhibitor I3 (leguminous Kunitz-type inhibitor) family.</text>
</comment>
<dbReference type="SUPFAM" id="SSF50386">
    <property type="entry name" value="STI-like"/>
    <property type="match status" value="1"/>
</dbReference>
<dbReference type="PRINTS" id="PR00291">
    <property type="entry name" value="KUNITZINHBTR"/>
</dbReference>
<dbReference type="CDD" id="cd23362">
    <property type="entry name" value="beta-trefoil_STI_WCI3-like"/>
    <property type="match status" value="1"/>
</dbReference>
<keyword evidence="2" id="KW-1015">Disulfide bond</keyword>
<dbReference type="EMBL" id="QZWG01000001">
    <property type="protein sequence ID" value="RZC29232.1"/>
    <property type="molecule type" value="Genomic_DNA"/>
</dbReference>
<sequence length="227" mass="24654">MLPTLFIHTTEQDKLSIAAKEMKSTLFALFLLCALTSYLPSATAGDVVDTDGNPVENGGTYFVLPTIILNGGGIEYATFGNETCPVTVAQSRDQFCKGFPITISSPARIRHISEGLSLNIGFTFASPCSPASEWTIVKDQPEGLAVKLTGFKNTVPGVFTLKRVPADEIIGYNILFCPLDNNPCGYVAVHFDQFRNRRLVVSEVQEDGLWVMFQKLSYASGLTLSSA</sequence>
<organism evidence="3 4">
    <name type="scientific">Glycine soja</name>
    <name type="common">Wild soybean</name>
    <dbReference type="NCBI Taxonomy" id="3848"/>
    <lineage>
        <taxon>Eukaryota</taxon>
        <taxon>Viridiplantae</taxon>
        <taxon>Streptophyta</taxon>
        <taxon>Embryophyta</taxon>
        <taxon>Tracheophyta</taxon>
        <taxon>Spermatophyta</taxon>
        <taxon>Magnoliopsida</taxon>
        <taxon>eudicotyledons</taxon>
        <taxon>Gunneridae</taxon>
        <taxon>Pentapetalae</taxon>
        <taxon>rosids</taxon>
        <taxon>fabids</taxon>
        <taxon>Fabales</taxon>
        <taxon>Fabaceae</taxon>
        <taxon>Papilionoideae</taxon>
        <taxon>50 kb inversion clade</taxon>
        <taxon>NPAAA clade</taxon>
        <taxon>indigoferoid/millettioid clade</taxon>
        <taxon>Phaseoleae</taxon>
        <taxon>Glycine</taxon>
        <taxon>Glycine subgen. Soja</taxon>
    </lineage>
</organism>
<dbReference type="Gene3D" id="2.80.10.50">
    <property type="match status" value="1"/>
</dbReference>
<dbReference type="InterPro" id="IPR002160">
    <property type="entry name" value="Prot_inh_Kunz-lg"/>
</dbReference>
<dbReference type="PANTHER" id="PTHR33107">
    <property type="entry name" value="KUNITZ TRYPSIN INHIBITOR 2"/>
    <property type="match status" value="1"/>
</dbReference>
<dbReference type="AlphaFoldDB" id="A0A445M0X0"/>
<dbReference type="SMR" id="A0A445M0X0"/>
<dbReference type="GO" id="GO:0004866">
    <property type="term" value="F:endopeptidase inhibitor activity"/>
    <property type="evidence" value="ECO:0007669"/>
    <property type="project" value="InterPro"/>
</dbReference>
<evidence type="ECO:0000256" key="1">
    <source>
        <dbReference type="ARBA" id="ARBA00005440"/>
    </source>
</evidence>
<evidence type="ECO:0000313" key="4">
    <source>
        <dbReference type="Proteomes" id="UP000289340"/>
    </source>
</evidence>
<evidence type="ECO:0000256" key="2">
    <source>
        <dbReference type="ARBA" id="ARBA00023157"/>
    </source>
</evidence>
<reference evidence="3 4" key="1">
    <citation type="submission" date="2018-09" db="EMBL/GenBank/DDBJ databases">
        <title>A high-quality reference genome of wild soybean provides a powerful tool to mine soybean genomes.</title>
        <authorList>
            <person name="Xie M."/>
            <person name="Chung C.Y.L."/>
            <person name="Li M.-W."/>
            <person name="Wong F.-L."/>
            <person name="Chan T.-F."/>
            <person name="Lam H.-M."/>
        </authorList>
    </citation>
    <scope>NUCLEOTIDE SEQUENCE [LARGE SCALE GENOMIC DNA]</scope>
    <source>
        <strain evidence="4">cv. W05</strain>
        <tissue evidence="3">Hypocotyl of etiolated seedlings</tissue>
    </source>
</reference>
<gene>
    <name evidence="3" type="ORF">D0Y65_001000</name>
</gene>
<keyword evidence="4" id="KW-1185">Reference proteome</keyword>
<comment type="caution">
    <text evidence="3">The sequence shown here is derived from an EMBL/GenBank/DDBJ whole genome shotgun (WGS) entry which is preliminary data.</text>
</comment>
<dbReference type="Pfam" id="PF00197">
    <property type="entry name" value="Kunitz_legume"/>
    <property type="match status" value="1"/>
</dbReference>
<dbReference type="InterPro" id="IPR011065">
    <property type="entry name" value="Kunitz_inhibitor_STI-like_sf"/>
</dbReference>
<accession>A0A445M0X0</accession>